<feature type="domain" description="Doubled CXXCH motif" evidence="4">
    <location>
        <begin position="211"/>
        <end position="244"/>
    </location>
</feature>
<keyword evidence="3" id="KW-0812">Transmembrane</keyword>
<proteinExistence type="predicted"/>
<keyword evidence="6" id="KW-1185">Reference proteome</keyword>
<dbReference type="EMBL" id="JAUHMF010000001">
    <property type="protein sequence ID" value="MDT8897211.1"/>
    <property type="molecule type" value="Genomic_DNA"/>
</dbReference>
<organism evidence="5 6">
    <name type="scientific">Thermanaerothrix solaris</name>
    <dbReference type="NCBI Taxonomy" id="3058434"/>
    <lineage>
        <taxon>Bacteria</taxon>
        <taxon>Bacillati</taxon>
        <taxon>Chloroflexota</taxon>
        <taxon>Anaerolineae</taxon>
        <taxon>Anaerolineales</taxon>
        <taxon>Anaerolineaceae</taxon>
        <taxon>Thermanaerothrix</taxon>
    </lineage>
</organism>
<keyword evidence="1" id="KW-0732">Signal</keyword>
<evidence type="ECO:0000313" key="5">
    <source>
        <dbReference type="EMBL" id="MDT8897211.1"/>
    </source>
</evidence>
<feature type="transmembrane region" description="Helical" evidence="3">
    <location>
        <begin position="349"/>
        <end position="372"/>
    </location>
</feature>
<comment type="caution">
    <text evidence="5">The sequence shown here is derived from an EMBL/GenBank/DDBJ whole genome shotgun (WGS) entry which is preliminary data.</text>
</comment>
<dbReference type="PANTHER" id="PTHR35038">
    <property type="entry name" value="DISSIMILATORY SULFITE REDUCTASE SIRA"/>
    <property type="match status" value="1"/>
</dbReference>
<evidence type="ECO:0000256" key="3">
    <source>
        <dbReference type="SAM" id="Phobius"/>
    </source>
</evidence>
<keyword evidence="3" id="KW-1133">Transmembrane helix</keyword>
<dbReference type="InterPro" id="IPR051829">
    <property type="entry name" value="Multiheme_Cytochr_ET"/>
</dbReference>
<reference evidence="5 6" key="1">
    <citation type="submission" date="2023-07" db="EMBL/GenBank/DDBJ databases">
        <title>Novel species of Thermanaerothrix with wide hydrolytic capabilities.</title>
        <authorList>
            <person name="Zayulina K.S."/>
            <person name="Podosokorskaya O.A."/>
            <person name="Elcheninov A.G."/>
        </authorList>
    </citation>
    <scope>NUCLEOTIDE SEQUENCE [LARGE SCALE GENOMIC DNA]</scope>
    <source>
        <strain evidence="5 6">4228-RoL</strain>
    </source>
</reference>
<dbReference type="SUPFAM" id="SSF48695">
    <property type="entry name" value="Multiheme cytochromes"/>
    <property type="match status" value="1"/>
</dbReference>
<feature type="compositionally biased region" description="Acidic residues" evidence="2">
    <location>
        <begin position="428"/>
        <end position="437"/>
    </location>
</feature>
<evidence type="ECO:0000313" key="6">
    <source>
        <dbReference type="Proteomes" id="UP001254165"/>
    </source>
</evidence>
<evidence type="ECO:0000256" key="2">
    <source>
        <dbReference type="SAM" id="MobiDB-lite"/>
    </source>
</evidence>
<dbReference type="RefSeq" id="WP_315623862.1">
    <property type="nucleotide sequence ID" value="NZ_JAUHMF010000001.1"/>
</dbReference>
<feature type="region of interest" description="Disordered" evidence="2">
    <location>
        <begin position="382"/>
        <end position="448"/>
    </location>
</feature>
<name>A0ABU3NK31_9CHLR</name>
<dbReference type="Pfam" id="PF09699">
    <property type="entry name" value="Paired_CXXCH_1"/>
    <property type="match status" value="1"/>
</dbReference>
<evidence type="ECO:0000259" key="4">
    <source>
        <dbReference type="Pfam" id="PF09699"/>
    </source>
</evidence>
<keyword evidence="3" id="KW-0472">Membrane</keyword>
<accession>A0ABU3NK31</accession>
<protein>
    <submittedName>
        <fullName evidence="5">Cytochrome c3 family protein</fullName>
    </submittedName>
</protein>
<gene>
    <name evidence="5" type="ORF">QYE77_02955</name>
</gene>
<sequence length="448" mass="50044">MRTRLVPWIILAIVFTLVTGFLVFTEEARSQSLSEYVASGLAQKPDNSMCLSCHQREGMTWPLPSGEILSLTIDPKQYDQAVHARLSCQVCHTNLTGFPHPENKAQDRRDYTLQYQTTCNQCHPNQAKELADSVHTKLFQEGNRNAPICADCHNPHTQMPIQKTAEGLPAPSEHARIAQTCATCHAAIYDEYLNSVHGSGIIENRNPDVPACTDCHGVHRITDPRTAAFRLSSPQLCAKCHTDERIMSKYGLSTQVLNTYVADFHGTTVVLFEKTDPDQETNKPVCYDCHGVHDIQRVDDPEKGIAIKENLLKTCQRCHPDATTNFPDSWLGHYIPSPERHPLVYYVNLFYKFFIPTVLGGMAIFVISDIYYRLWGRRRRQRGGGAPIPASPSPESAESKIEDESVVAKGPTDQETMSGTESLRSEDDGPVAEDDTQEIAPHDSNPEE</sequence>
<dbReference type="InterPro" id="IPR010177">
    <property type="entry name" value="Paired_CXXCH_1"/>
</dbReference>
<feature type="transmembrane region" description="Helical" evidence="3">
    <location>
        <begin position="5"/>
        <end position="24"/>
    </location>
</feature>
<dbReference type="InterPro" id="IPR036280">
    <property type="entry name" value="Multihaem_cyt_sf"/>
</dbReference>
<dbReference type="Proteomes" id="UP001254165">
    <property type="component" value="Unassembled WGS sequence"/>
</dbReference>
<dbReference type="Gene3D" id="3.90.10.10">
    <property type="entry name" value="Cytochrome C3"/>
    <property type="match status" value="2"/>
</dbReference>
<feature type="compositionally biased region" description="Polar residues" evidence="2">
    <location>
        <begin position="413"/>
        <end position="422"/>
    </location>
</feature>
<evidence type="ECO:0000256" key="1">
    <source>
        <dbReference type="ARBA" id="ARBA00022729"/>
    </source>
</evidence>
<dbReference type="Gene3D" id="1.10.780.10">
    <property type="entry name" value="Hydroxylamine Oxidoreductase, Chain A, domain 1"/>
    <property type="match status" value="1"/>
</dbReference>